<feature type="domain" description="Xylose isomerase-like TIM barrel" evidence="1">
    <location>
        <begin position="27"/>
        <end position="207"/>
    </location>
</feature>
<evidence type="ECO:0000313" key="3">
    <source>
        <dbReference type="Proteomes" id="UP000009222"/>
    </source>
</evidence>
<gene>
    <name evidence="2" type="ordered locus">TREAZ_1257</name>
</gene>
<dbReference type="AlphaFoldDB" id="F5Y6L4"/>
<dbReference type="InParanoid" id="F5Y6L4"/>
<name>F5Y6L4_LEAAZ</name>
<accession>F5Y6L4</accession>
<dbReference type="Proteomes" id="UP000009222">
    <property type="component" value="Chromosome"/>
</dbReference>
<evidence type="ECO:0000259" key="1">
    <source>
        <dbReference type="Pfam" id="PF01261"/>
    </source>
</evidence>
<proteinExistence type="predicted"/>
<dbReference type="STRING" id="545695.TREAZ_1257"/>
<keyword evidence="3" id="KW-1185">Reference proteome</keyword>
<dbReference type="SUPFAM" id="SSF51658">
    <property type="entry name" value="Xylose isomerase-like"/>
    <property type="match status" value="1"/>
</dbReference>
<dbReference type="eggNOG" id="COG1082">
    <property type="taxonomic scope" value="Bacteria"/>
</dbReference>
<reference evidence="2 3" key="2">
    <citation type="journal article" date="2011" name="ISME J.">
        <title>RNA-seq reveals cooperative metabolic interactions between two termite-gut spirochete species in co-culture.</title>
        <authorList>
            <person name="Rosenthal A.Z."/>
            <person name="Matson E.G."/>
            <person name="Eldar A."/>
            <person name="Leadbetter J.R."/>
        </authorList>
    </citation>
    <scope>NUCLEOTIDE SEQUENCE [LARGE SCALE GENOMIC DNA]</scope>
    <source>
        <strain evidence="3">ATCC BAA-888 / DSM 13862 / ZAS-9</strain>
    </source>
</reference>
<dbReference type="OrthoDB" id="9807003at2"/>
<evidence type="ECO:0000313" key="2">
    <source>
        <dbReference type="EMBL" id="AEF81014.1"/>
    </source>
</evidence>
<dbReference type="InterPro" id="IPR013022">
    <property type="entry name" value="Xyl_isomerase-like_TIM-brl"/>
</dbReference>
<dbReference type="KEGG" id="taz:TREAZ_1257"/>
<organism evidence="2 3">
    <name type="scientific">Leadbettera azotonutricia (strain ATCC BAA-888 / DSM 13862 / ZAS-9)</name>
    <name type="common">Treponema azotonutricium</name>
    <dbReference type="NCBI Taxonomy" id="545695"/>
    <lineage>
        <taxon>Bacteria</taxon>
        <taxon>Pseudomonadati</taxon>
        <taxon>Spirochaetota</taxon>
        <taxon>Spirochaetia</taxon>
        <taxon>Spirochaetales</taxon>
        <taxon>Breznakiellaceae</taxon>
        <taxon>Leadbettera</taxon>
    </lineage>
</organism>
<dbReference type="RefSeq" id="WP_015710738.1">
    <property type="nucleotide sequence ID" value="NC_015577.1"/>
</dbReference>
<dbReference type="InterPro" id="IPR036237">
    <property type="entry name" value="Xyl_isomerase-like_sf"/>
</dbReference>
<dbReference type="EMBL" id="CP001841">
    <property type="protein sequence ID" value="AEF81014.1"/>
    <property type="molecule type" value="Genomic_DNA"/>
</dbReference>
<sequence length="377" mass="42606">MAYPKIYLAIDNCFAYKRWTRPEEWCDAIAALGIGYIEASSDNELDPLYMGREYLADWVEAVRKAQDASGVRVANLYSGHGTYTTLGLTHTDPRVRRRMIDKWFKPLMEAAGHLGCGLGFFAHAFPHRVLQDAVLYREAIGVLEQGLVELNQYKVSCGCGDMGIEQMYSPHQYPWTIAQTRDLIRTVTEKSRSPFYFTEDVGHHQAKFQSPDMQQLQEANGKPGRDAWLGSDRAFALAEKGDLAGLQEEIRKTPHLFAEKKDGDCYSWLSELGAYSPIIHLQQTDGKTSAHLPFTTERNAWGIIDGGKILRSLKAAYDRPEEAGMPRRCEKIYLTLELFAGTAAIMHGFMAEARESVAWWRQWIPRDGMVLDELVSG</sequence>
<dbReference type="HOGENOM" id="CLU_733503_0_0_12"/>
<dbReference type="Gene3D" id="3.20.20.150">
    <property type="entry name" value="Divalent-metal-dependent TIM barrel enzymes"/>
    <property type="match status" value="2"/>
</dbReference>
<protein>
    <recommendedName>
        <fullName evidence="1">Xylose isomerase-like TIM barrel domain-containing protein</fullName>
    </recommendedName>
</protein>
<dbReference type="Pfam" id="PF01261">
    <property type="entry name" value="AP_endonuc_2"/>
    <property type="match status" value="1"/>
</dbReference>
<reference evidence="3" key="1">
    <citation type="submission" date="2009-12" db="EMBL/GenBank/DDBJ databases">
        <title>Complete sequence of Treponema azotonutricium strain ZAS-9.</title>
        <authorList>
            <person name="Tetu S.G."/>
            <person name="Matson E."/>
            <person name="Ren Q."/>
            <person name="Seshadri R."/>
            <person name="Elbourne L."/>
            <person name="Hassan K.A."/>
            <person name="Durkin A."/>
            <person name="Radune D."/>
            <person name="Mohamoud Y."/>
            <person name="Shay R."/>
            <person name="Jin S."/>
            <person name="Zhang X."/>
            <person name="Lucey K."/>
            <person name="Ballor N.R."/>
            <person name="Ottesen E."/>
            <person name="Rosenthal R."/>
            <person name="Allen A."/>
            <person name="Leadbetter J.R."/>
            <person name="Paulsen I.T."/>
        </authorList>
    </citation>
    <scope>NUCLEOTIDE SEQUENCE [LARGE SCALE GENOMIC DNA]</scope>
    <source>
        <strain evidence="3">ATCC BAA-888 / DSM 13862 / ZAS-9</strain>
    </source>
</reference>